<protein>
    <submittedName>
        <fullName evidence="1">Uncharacterized protein</fullName>
    </submittedName>
</protein>
<gene>
    <name evidence="1" type="ORF">GCM10008986_21420</name>
</gene>
<evidence type="ECO:0000313" key="2">
    <source>
        <dbReference type="Proteomes" id="UP001500880"/>
    </source>
</evidence>
<organism evidence="1 2">
    <name type="scientific">Salinibacillus aidingensis</name>
    <dbReference type="NCBI Taxonomy" id="237684"/>
    <lineage>
        <taxon>Bacteria</taxon>
        <taxon>Bacillati</taxon>
        <taxon>Bacillota</taxon>
        <taxon>Bacilli</taxon>
        <taxon>Bacillales</taxon>
        <taxon>Bacillaceae</taxon>
        <taxon>Salinibacillus</taxon>
    </lineage>
</organism>
<reference evidence="1 2" key="1">
    <citation type="journal article" date="2019" name="Int. J. Syst. Evol. Microbiol.">
        <title>The Global Catalogue of Microorganisms (GCM) 10K type strain sequencing project: providing services to taxonomists for standard genome sequencing and annotation.</title>
        <authorList>
            <consortium name="The Broad Institute Genomics Platform"/>
            <consortium name="The Broad Institute Genome Sequencing Center for Infectious Disease"/>
            <person name="Wu L."/>
            <person name="Ma J."/>
        </authorList>
    </citation>
    <scope>NUCLEOTIDE SEQUENCE [LARGE SCALE GENOMIC DNA]</scope>
    <source>
        <strain evidence="1 2">JCM 12389</strain>
    </source>
</reference>
<sequence length="56" mass="6570">MPFYCFKDKISGEATFVHNTEDELKVLKAGRYKIDKTATKGTYSLRFNPGFYLYHQ</sequence>
<dbReference type="Proteomes" id="UP001500880">
    <property type="component" value="Unassembled WGS sequence"/>
</dbReference>
<dbReference type="EMBL" id="BAAADO010000004">
    <property type="protein sequence ID" value="GAA0494531.1"/>
    <property type="molecule type" value="Genomic_DNA"/>
</dbReference>
<evidence type="ECO:0000313" key="1">
    <source>
        <dbReference type="EMBL" id="GAA0494531.1"/>
    </source>
</evidence>
<keyword evidence="2" id="KW-1185">Reference proteome</keyword>
<comment type="caution">
    <text evidence="1">The sequence shown here is derived from an EMBL/GenBank/DDBJ whole genome shotgun (WGS) entry which is preliminary data.</text>
</comment>
<name>A0ABN1BBY7_9BACI</name>
<accession>A0ABN1BBY7</accession>
<proteinExistence type="predicted"/>